<feature type="domain" description="Extracellular mutant protein 11 C-terminal" evidence="2">
    <location>
        <begin position="398"/>
        <end position="530"/>
    </location>
</feature>
<dbReference type="InterPro" id="IPR029178">
    <property type="entry name" value="Ecm11_C"/>
</dbReference>
<feature type="compositionally biased region" description="Basic and acidic residues" evidence="1">
    <location>
        <begin position="250"/>
        <end position="260"/>
    </location>
</feature>
<dbReference type="GO" id="GO:0042790">
    <property type="term" value="P:nucleolar large rRNA transcription by RNA polymerase I"/>
    <property type="evidence" value="ECO:0007669"/>
    <property type="project" value="TreeGrafter"/>
</dbReference>
<reference evidence="3" key="2">
    <citation type="submission" date="2022-07" db="EMBL/GenBank/DDBJ databases">
        <authorList>
            <person name="Goncalves M.F.M."/>
            <person name="Hilario S."/>
            <person name="Van De Peer Y."/>
            <person name="Esteves A.C."/>
            <person name="Alves A."/>
        </authorList>
    </citation>
    <scope>NUCLEOTIDE SEQUENCE</scope>
    <source>
        <strain evidence="3">MUM 19.33</strain>
    </source>
</reference>
<feature type="region of interest" description="Disordered" evidence="1">
    <location>
        <begin position="167"/>
        <end position="226"/>
    </location>
</feature>
<feature type="compositionally biased region" description="Polar residues" evidence="1">
    <location>
        <begin position="12"/>
        <end position="26"/>
    </location>
</feature>
<dbReference type="GO" id="GO:0070860">
    <property type="term" value="C:RNA polymerase I core factor complex"/>
    <property type="evidence" value="ECO:0007669"/>
    <property type="project" value="TreeGrafter"/>
</dbReference>
<comment type="caution">
    <text evidence="3">The sequence shown here is derived from an EMBL/GenBank/DDBJ whole genome shotgun (WGS) entry which is preliminary data.</text>
</comment>
<evidence type="ECO:0000256" key="1">
    <source>
        <dbReference type="SAM" id="MobiDB-lite"/>
    </source>
</evidence>
<evidence type="ECO:0000259" key="2">
    <source>
        <dbReference type="Pfam" id="PF15463"/>
    </source>
</evidence>
<accession>A0A9Q0BFY6</accession>
<feature type="compositionally biased region" description="Polar residues" evidence="1">
    <location>
        <begin position="114"/>
        <end position="126"/>
    </location>
</feature>
<name>A0A9Q0BFY6_9HYPO</name>
<dbReference type="PANTHER" id="PTHR28244:SF1">
    <property type="entry name" value="RNA POLYMERASE I-SPECIFIC TRANSCRIPTION INITIATION FACTOR RRN11"/>
    <property type="match status" value="1"/>
</dbReference>
<reference evidence="3" key="1">
    <citation type="journal article" date="2021" name="J Fungi (Basel)">
        <title>Genomic and Metabolomic Analyses of the Marine Fungus Emericellopsis cladophorae: Insights into Saltwater Adaptability Mechanisms and Its Biosynthetic Potential.</title>
        <authorList>
            <person name="Goncalves M.F.M."/>
            <person name="Hilario S."/>
            <person name="Van de Peer Y."/>
            <person name="Esteves A.C."/>
            <person name="Alves A."/>
        </authorList>
    </citation>
    <scope>NUCLEOTIDE SEQUENCE</scope>
    <source>
        <strain evidence="3">MUM 19.33</strain>
    </source>
</reference>
<dbReference type="EMBL" id="JAGIXG020000008">
    <property type="protein sequence ID" value="KAI6783426.1"/>
    <property type="molecule type" value="Genomic_DNA"/>
</dbReference>
<dbReference type="OrthoDB" id="5346740at2759"/>
<feature type="compositionally biased region" description="Basic and acidic residues" evidence="1">
    <location>
        <begin position="412"/>
        <end position="421"/>
    </location>
</feature>
<keyword evidence="4" id="KW-1185">Reference proteome</keyword>
<dbReference type="Proteomes" id="UP001055219">
    <property type="component" value="Unassembled WGS sequence"/>
</dbReference>
<sequence>MSESGRLKRRSQNLLHFSLNRTSSDAEAQYNAGAPKSEALPARSATPQVGNHQQAPLPTKKELAALARLPTSTARPKPAGNSPRKPLGGGINNVVVQPLPDSPPRKLPLGRMDQITQVFRPQQNQIPEPAPVADKEEHDETKSIFAGDSLPDDCLASGYTTELMVGPDEEADNFKARIQAQNEEPRQTAPDRRESESKPERSERLEWGKKHHHAPKPANGGFVFHADGSGKMAVAHVQQRLEASQVGDGFRNEPLAERRPYHATRHYRPATTPPPPPQARTEIPIRQVNVTKEQRAHKKNHHSRNYSSAYEKDPAPKQSRRAVRKQEAMTVINLTDDGGPESDGYEDEEDIYETPRPRAKQSKARTISKDHLLESALPPPTMDLSNHQSRKRSRPATDYDDKVLSSMSWADLQKEPFDHDPSQAAAHSHGQGGSEIDQLTKNLEQLKSKSDEDQRAFFCTTSMEDWEKSGDWFVDQFADLMKKLRDARRAKREMVSGFEKEAAQREEAVRQRREAIDRKLAKMKQDGRRVVGGS</sequence>
<dbReference type="PANTHER" id="PTHR28244">
    <property type="entry name" value="RNA POLYMERASE I-SPECIFIC TRANSCRIPTION INITIATION FACTOR RRN11"/>
    <property type="match status" value="1"/>
</dbReference>
<feature type="region of interest" description="Disordered" evidence="1">
    <location>
        <begin position="244"/>
        <end position="443"/>
    </location>
</feature>
<organism evidence="3 4">
    <name type="scientific">Emericellopsis cladophorae</name>
    <dbReference type="NCBI Taxonomy" id="2686198"/>
    <lineage>
        <taxon>Eukaryota</taxon>
        <taxon>Fungi</taxon>
        <taxon>Dikarya</taxon>
        <taxon>Ascomycota</taxon>
        <taxon>Pezizomycotina</taxon>
        <taxon>Sordariomycetes</taxon>
        <taxon>Hypocreomycetidae</taxon>
        <taxon>Hypocreales</taxon>
        <taxon>Bionectriaceae</taxon>
        <taxon>Emericellopsis</taxon>
    </lineage>
</organism>
<dbReference type="RefSeq" id="XP_051364282.1">
    <property type="nucleotide sequence ID" value="XM_051504372.1"/>
</dbReference>
<dbReference type="AlphaFoldDB" id="A0A9Q0BFY6"/>
<protein>
    <recommendedName>
        <fullName evidence="2">Extracellular mutant protein 11 C-terminal domain-containing protein</fullName>
    </recommendedName>
</protein>
<feature type="compositionally biased region" description="Polar residues" evidence="1">
    <location>
        <begin position="45"/>
        <end position="56"/>
    </location>
</feature>
<dbReference type="GeneID" id="75830941"/>
<evidence type="ECO:0000313" key="4">
    <source>
        <dbReference type="Proteomes" id="UP001055219"/>
    </source>
</evidence>
<dbReference type="GO" id="GO:0001164">
    <property type="term" value="F:RNA polymerase I core promoter sequence-specific DNA binding"/>
    <property type="evidence" value="ECO:0007669"/>
    <property type="project" value="TreeGrafter"/>
</dbReference>
<dbReference type="GO" id="GO:0017025">
    <property type="term" value="F:TBP-class protein binding"/>
    <property type="evidence" value="ECO:0007669"/>
    <property type="project" value="TreeGrafter"/>
</dbReference>
<gene>
    <name evidence="3" type="ORF">J7T54_004453</name>
</gene>
<feature type="compositionally biased region" description="Basic residues" evidence="1">
    <location>
        <begin position="295"/>
        <end position="304"/>
    </location>
</feature>
<dbReference type="InterPro" id="IPR053029">
    <property type="entry name" value="RNA_pol_I-specific_init_factor"/>
</dbReference>
<feature type="compositionally biased region" description="Basic and acidic residues" evidence="1">
    <location>
        <begin position="133"/>
        <end position="142"/>
    </location>
</feature>
<feature type="compositionally biased region" description="Acidic residues" evidence="1">
    <location>
        <begin position="338"/>
        <end position="352"/>
    </location>
</feature>
<feature type="region of interest" description="Disordered" evidence="1">
    <location>
        <begin position="1"/>
        <end position="151"/>
    </location>
</feature>
<feature type="compositionally biased region" description="Basic and acidic residues" evidence="1">
    <location>
        <begin position="183"/>
        <end position="208"/>
    </location>
</feature>
<evidence type="ECO:0000313" key="3">
    <source>
        <dbReference type="EMBL" id="KAI6783426.1"/>
    </source>
</evidence>
<proteinExistence type="predicted"/>
<dbReference type="Pfam" id="PF15463">
    <property type="entry name" value="ECM11"/>
    <property type="match status" value="1"/>
</dbReference>